<accession>A0ABP0VGB1</accession>
<organism evidence="1 2">
    <name type="scientific">Sphagnum jensenii</name>
    <dbReference type="NCBI Taxonomy" id="128206"/>
    <lineage>
        <taxon>Eukaryota</taxon>
        <taxon>Viridiplantae</taxon>
        <taxon>Streptophyta</taxon>
        <taxon>Embryophyta</taxon>
        <taxon>Bryophyta</taxon>
        <taxon>Sphagnophytina</taxon>
        <taxon>Sphagnopsida</taxon>
        <taxon>Sphagnales</taxon>
        <taxon>Sphagnaceae</taxon>
        <taxon>Sphagnum</taxon>
    </lineage>
</organism>
<proteinExistence type="predicted"/>
<name>A0ABP0VGB1_9BRYO</name>
<dbReference type="InterPro" id="IPR018673">
    <property type="entry name" value="DUF2141"/>
</dbReference>
<dbReference type="InterPro" id="IPR008969">
    <property type="entry name" value="CarboxyPept-like_regulatory"/>
</dbReference>
<dbReference type="Pfam" id="PF09912">
    <property type="entry name" value="DUF2141"/>
    <property type="match status" value="1"/>
</dbReference>
<dbReference type="InterPro" id="IPR043741">
    <property type="entry name" value="DUF5686"/>
</dbReference>
<reference evidence="1" key="1">
    <citation type="submission" date="2024-02" db="EMBL/GenBank/DDBJ databases">
        <authorList>
            <consortium name="ELIXIR-Norway"/>
            <consortium name="Elixir Norway"/>
        </authorList>
    </citation>
    <scope>NUCLEOTIDE SEQUENCE</scope>
</reference>
<dbReference type="Pfam" id="PF13715">
    <property type="entry name" value="CarbopepD_reg_2"/>
    <property type="match status" value="1"/>
</dbReference>
<comment type="caution">
    <text evidence="1">The sequence shown here is derived from an EMBL/GenBank/DDBJ whole genome shotgun (WGS) entry which is preliminary data.</text>
</comment>
<dbReference type="Pfam" id="PF18939">
    <property type="entry name" value="DUF5686"/>
    <property type="match status" value="1"/>
</dbReference>
<gene>
    <name evidence="1" type="ORF">CSSPJE1EN1_LOCUS28866</name>
</gene>
<evidence type="ECO:0000313" key="1">
    <source>
        <dbReference type="EMBL" id="CAK9253488.1"/>
    </source>
</evidence>
<keyword evidence="2" id="KW-1185">Reference proteome</keyword>
<dbReference type="Proteomes" id="UP001497444">
    <property type="component" value="Unassembled WGS sequence"/>
</dbReference>
<sequence length="536" mass="60221">MLAPISHAHAQATCVKVQVTGLRVTKGTVYVSIYKDQPSFLKIGKEIATNVIKVGKKDTLVETCFSGLAPGWYAIALYHDEDDNGKMNSGIFGIPLEPYGLSNNFRPKISYPKFDQSVSLPAIAQQSFITGTVTDAVSGEPLTYANVRLRNSTEGVFTDSLGGFMISASGSEATLVTTTVGYKAKTIKAKPGQSNVAITLSPLSIELREVMIKPPKRKKRVVDTAALYVLEQVQENKTANNPKHIPNYYLHEHNKLVISLLNVPEKFINRGIIRPFKFFFEKRDTTESGKVFAPLLIQEEYNETYHRATPALDNKVVYYRHISGLKKNFIANLVANQFKAIDIYENVYVITGKAFTSPFSPAARLTYSYHMLDTIRDASGVSYKINFVAKNKEDVALKGYAIVDSASWGIKYIHFRPNEKANVNFLTDYSVDQKFEKADKGWIMESEKINAIGNLLEKQKKLAVYLTKRTMRDSIQYDRAIPDSVNRSKDDIIAKDAFRKPASYMDSFRISPLDEAERHIYHSFDTAKNTPRLQTP</sequence>
<protein>
    <recommendedName>
        <fullName evidence="3">Carboxypeptidase-like regulatory domain-containing protein</fullName>
    </recommendedName>
</protein>
<evidence type="ECO:0000313" key="2">
    <source>
        <dbReference type="Proteomes" id="UP001497444"/>
    </source>
</evidence>
<dbReference type="Gene3D" id="2.60.40.1120">
    <property type="entry name" value="Carboxypeptidase-like, regulatory domain"/>
    <property type="match status" value="1"/>
</dbReference>
<evidence type="ECO:0008006" key="3">
    <source>
        <dbReference type="Google" id="ProtNLM"/>
    </source>
</evidence>
<dbReference type="SUPFAM" id="SSF49464">
    <property type="entry name" value="Carboxypeptidase regulatory domain-like"/>
    <property type="match status" value="1"/>
</dbReference>
<dbReference type="EMBL" id="CAXAQS010000873">
    <property type="protein sequence ID" value="CAK9253488.1"/>
    <property type="molecule type" value="Genomic_DNA"/>
</dbReference>